<evidence type="ECO:0000313" key="3">
    <source>
        <dbReference type="Proteomes" id="UP000235786"/>
    </source>
</evidence>
<evidence type="ECO:0000313" key="1">
    <source>
        <dbReference type="EMBL" id="PMD28735.1"/>
    </source>
</evidence>
<dbReference type="Proteomes" id="UP000235786">
    <property type="component" value="Unassembled WGS sequence"/>
</dbReference>
<proteinExistence type="predicted"/>
<name>A0A2J6QR45_HYAVF</name>
<dbReference type="EMBL" id="KZ614010">
    <property type="protein sequence ID" value="PMD28736.1"/>
    <property type="molecule type" value="Genomic_DNA"/>
</dbReference>
<accession>A0A2J6QR45</accession>
<sequence length="50" mass="5610">MRVAGARDFYADYMTNVCRIYRENVPNVLKAGDLAVCPRGLEGGRMPDTF</sequence>
<reference evidence="2 3" key="1">
    <citation type="submission" date="2016-04" db="EMBL/GenBank/DDBJ databases">
        <title>A degradative enzymes factory behind the ericoid mycorrhizal symbiosis.</title>
        <authorList>
            <consortium name="DOE Joint Genome Institute"/>
            <person name="Martino E."/>
            <person name="Morin E."/>
            <person name="Grelet G."/>
            <person name="Kuo A."/>
            <person name="Kohler A."/>
            <person name="Daghino S."/>
            <person name="Barry K."/>
            <person name="Choi C."/>
            <person name="Cichocki N."/>
            <person name="Clum A."/>
            <person name="Copeland A."/>
            <person name="Hainaut M."/>
            <person name="Haridas S."/>
            <person name="Labutti K."/>
            <person name="Lindquist E."/>
            <person name="Lipzen A."/>
            <person name="Khouja H.-R."/>
            <person name="Murat C."/>
            <person name="Ohm R."/>
            <person name="Olson A."/>
            <person name="Spatafora J."/>
            <person name="Veneault-Fourrey C."/>
            <person name="Henrissat B."/>
            <person name="Grigoriev I."/>
            <person name="Martin F."/>
            <person name="Perotto S."/>
        </authorList>
    </citation>
    <scope>NUCLEOTIDE SEQUENCE [LARGE SCALE GENOMIC DNA]</scope>
    <source>
        <strain evidence="2 3">F</strain>
    </source>
</reference>
<evidence type="ECO:0000313" key="2">
    <source>
        <dbReference type="EMBL" id="PMD28736.1"/>
    </source>
</evidence>
<protein>
    <submittedName>
        <fullName evidence="2">Uncharacterized protein</fullName>
    </submittedName>
</protein>
<gene>
    <name evidence="2" type="ORF">L207DRAFT_594133</name>
    <name evidence="1" type="ORF">L207DRAFT_594134</name>
</gene>
<organism evidence="2 3">
    <name type="scientific">Hyaloscypha variabilis (strain UAMH 11265 / GT02V1 / F)</name>
    <name type="common">Meliniomyces variabilis</name>
    <dbReference type="NCBI Taxonomy" id="1149755"/>
    <lineage>
        <taxon>Eukaryota</taxon>
        <taxon>Fungi</taxon>
        <taxon>Dikarya</taxon>
        <taxon>Ascomycota</taxon>
        <taxon>Pezizomycotina</taxon>
        <taxon>Leotiomycetes</taxon>
        <taxon>Helotiales</taxon>
        <taxon>Hyaloscyphaceae</taxon>
        <taxon>Hyaloscypha</taxon>
        <taxon>Hyaloscypha variabilis</taxon>
    </lineage>
</organism>
<keyword evidence="3" id="KW-1185">Reference proteome</keyword>
<dbReference type="EMBL" id="KZ614012">
    <property type="protein sequence ID" value="PMD28735.1"/>
    <property type="molecule type" value="Genomic_DNA"/>
</dbReference>
<dbReference type="AlphaFoldDB" id="A0A2J6QR45"/>